<dbReference type="Gene3D" id="3.40.50.300">
    <property type="entry name" value="P-loop containing nucleotide triphosphate hydrolases"/>
    <property type="match status" value="1"/>
</dbReference>
<protein>
    <recommendedName>
        <fullName evidence="4">AAA+ ATPase domain-containing protein</fullName>
    </recommendedName>
</protein>
<dbReference type="NCBIfam" id="NF010248">
    <property type="entry name" value="PRK13695.1"/>
    <property type="match status" value="1"/>
</dbReference>
<organism evidence="5">
    <name type="scientific">marine sediment metagenome</name>
    <dbReference type="NCBI Taxonomy" id="412755"/>
    <lineage>
        <taxon>unclassified sequences</taxon>
        <taxon>metagenomes</taxon>
        <taxon>ecological metagenomes</taxon>
    </lineage>
</organism>
<dbReference type="InterPro" id="IPR003593">
    <property type="entry name" value="AAA+_ATPase"/>
</dbReference>
<accession>X1FEQ8</accession>
<evidence type="ECO:0000256" key="1">
    <source>
        <dbReference type="ARBA" id="ARBA00022741"/>
    </source>
</evidence>
<name>X1FEQ8_9ZZZZ</name>
<dbReference type="AlphaFoldDB" id="X1FEQ8"/>
<dbReference type="SMART" id="SM00382">
    <property type="entry name" value="AAA"/>
    <property type="match status" value="1"/>
</dbReference>
<dbReference type="HAMAP" id="MF_00796">
    <property type="entry name" value="NTPase_1"/>
    <property type="match status" value="1"/>
</dbReference>
<comment type="caution">
    <text evidence="5">The sequence shown here is derived from an EMBL/GenBank/DDBJ whole genome shotgun (WGS) entry which is preliminary data.</text>
</comment>
<feature type="domain" description="AAA+ ATPase" evidence="4">
    <location>
        <begin position="1"/>
        <end position="171"/>
    </location>
</feature>
<gene>
    <name evidence="5" type="ORF">S03H2_04134</name>
</gene>
<evidence type="ECO:0000313" key="5">
    <source>
        <dbReference type="EMBL" id="GAH19268.1"/>
    </source>
</evidence>
<dbReference type="EMBL" id="BARU01001610">
    <property type="protein sequence ID" value="GAH19268.1"/>
    <property type="molecule type" value="Genomic_DNA"/>
</dbReference>
<dbReference type="PANTHER" id="PTHR43146:SF1">
    <property type="entry name" value="CANCER-RELATED NUCLEOSIDE-TRIPHOSPHATASE"/>
    <property type="match status" value="1"/>
</dbReference>
<evidence type="ECO:0000259" key="4">
    <source>
        <dbReference type="SMART" id="SM00382"/>
    </source>
</evidence>
<keyword evidence="1" id="KW-0547">Nucleotide-binding</keyword>
<dbReference type="InterPro" id="IPR027417">
    <property type="entry name" value="P-loop_NTPase"/>
</dbReference>
<dbReference type="PANTHER" id="PTHR43146">
    <property type="entry name" value="CANCER-RELATED NUCLEOSIDE-TRIPHOSPHATASE"/>
    <property type="match status" value="1"/>
</dbReference>
<dbReference type="GO" id="GO:0017111">
    <property type="term" value="F:ribonucleoside triphosphate phosphatase activity"/>
    <property type="evidence" value="ECO:0007669"/>
    <property type="project" value="InterPro"/>
</dbReference>
<reference evidence="5" key="1">
    <citation type="journal article" date="2014" name="Front. Microbiol.">
        <title>High frequency of phylogenetically diverse reductive dehalogenase-homologous genes in deep subseafloor sedimentary metagenomes.</title>
        <authorList>
            <person name="Kawai M."/>
            <person name="Futagami T."/>
            <person name="Toyoda A."/>
            <person name="Takaki Y."/>
            <person name="Nishi S."/>
            <person name="Hori S."/>
            <person name="Arai W."/>
            <person name="Tsubouchi T."/>
            <person name="Morono Y."/>
            <person name="Uchiyama I."/>
            <person name="Ito T."/>
            <person name="Fujiyama A."/>
            <person name="Inagaki F."/>
            <person name="Takami H."/>
        </authorList>
    </citation>
    <scope>NUCLEOTIDE SEQUENCE</scope>
    <source>
        <strain evidence="5">Expedition CK06-06</strain>
    </source>
</reference>
<keyword evidence="2" id="KW-0378">Hydrolase</keyword>
<evidence type="ECO:0000256" key="3">
    <source>
        <dbReference type="ARBA" id="ARBA00022840"/>
    </source>
</evidence>
<proteinExistence type="inferred from homology"/>
<dbReference type="GO" id="GO:0005524">
    <property type="term" value="F:ATP binding"/>
    <property type="evidence" value="ECO:0007669"/>
    <property type="project" value="UniProtKB-KW"/>
</dbReference>
<keyword evidence="3" id="KW-0067">ATP-binding</keyword>
<dbReference type="SUPFAM" id="SSF52540">
    <property type="entry name" value="P-loop containing nucleoside triphosphate hydrolases"/>
    <property type="match status" value="1"/>
</dbReference>
<dbReference type="Pfam" id="PF03266">
    <property type="entry name" value="NTPase_1"/>
    <property type="match status" value="1"/>
</dbReference>
<sequence length="173" mass="19657">MKNILICGPPGVGKTTLIKKILEKLNLKAGGFYTEEIKENNRRVGFKIISLDNQKGILAHIRVKGMKRVGRYGVNIYDLENIGVKSLSQALRDDDLIIIDEIGKMEIFSDKFKEKVLACLNSEKFVLATIGIGGDKYISRIKERDDVTIFKMNRENRDELMDKVLSLILKENL</sequence>
<evidence type="ECO:0000256" key="2">
    <source>
        <dbReference type="ARBA" id="ARBA00022801"/>
    </source>
</evidence>
<dbReference type="InterPro" id="IPR004948">
    <property type="entry name" value="Nuc-triphosphatase_THEP1"/>
</dbReference>